<dbReference type="HOGENOM" id="CLU_1517328_0_0_6"/>
<accession>A0A0H2X9H6</accession>
<reference evidence="1 2" key="1">
    <citation type="journal article" date="2005" name="Genome Res.">
        <title>Comparative and functional genomic analyses of the pathogenicity of phytopathogen Xanthomonas campestris pv. campestris.</title>
        <authorList>
            <person name="Qian W."/>
            <person name="Jia Y."/>
            <person name="Ren S.X."/>
            <person name="He Y.Q."/>
            <person name="Feng J.X."/>
            <person name="Lu L.F."/>
            <person name="Sun Q."/>
            <person name="Ying G."/>
            <person name="Tang D.J."/>
            <person name="Tang H."/>
            <person name="Wu W."/>
            <person name="Hao P."/>
            <person name="Wang L."/>
            <person name="Jiang B.L."/>
            <person name="Zeng S."/>
            <person name="Gu W.Y."/>
            <person name="Lu G."/>
            <person name="Rong L."/>
            <person name="Tian Y."/>
            <person name="Yao Z."/>
            <person name="Fu G."/>
            <person name="Chen B."/>
            <person name="Fang R."/>
            <person name="Qiang B."/>
            <person name="Chen Z."/>
            <person name="Zhao G.P."/>
            <person name="Tang J.L."/>
            <person name="He C."/>
        </authorList>
    </citation>
    <scope>NUCLEOTIDE SEQUENCE [LARGE SCALE GENOMIC DNA]</scope>
    <source>
        <strain evidence="1 2">8004</strain>
    </source>
</reference>
<protein>
    <submittedName>
        <fullName evidence="1">Uncharacterized protein</fullName>
    </submittedName>
</protein>
<evidence type="ECO:0000313" key="1">
    <source>
        <dbReference type="EMBL" id="AAY49981.1"/>
    </source>
</evidence>
<dbReference type="EMBL" id="CP000050">
    <property type="protein sequence ID" value="AAY49981.1"/>
    <property type="molecule type" value="Genomic_DNA"/>
</dbReference>
<evidence type="ECO:0000313" key="2">
    <source>
        <dbReference type="Proteomes" id="UP000000420"/>
    </source>
</evidence>
<proteinExistence type="predicted"/>
<dbReference type="Proteomes" id="UP000000420">
    <property type="component" value="Chromosome"/>
</dbReference>
<gene>
    <name evidence="1" type="ordered locus">XC_2933</name>
</gene>
<dbReference type="KEGG" id="xcb:XC_2933"/>
<dbReference type="AlphaFoldDB" id="A0A0H2X9H6"/>
<sequence>MTQSLPPSGTDDAALVARLQALPTQRQPAPQLWENIAAALPPRDTVAALAPRRQRRAWQWPAAGLALAAALGVIAIAPGLKPLPTAPAHAAAPPALVMQAQALAGQYQQAIAAVPVEQAPAALLPALNELDRSAQSIHTAIVQSPRSAFLLSQLQRTYAKRLQLTRLAAQGEAYVPS</sequence>
<organism evidence="1 2">
    <name type="scientific">Xanthomonas campestris pv. campestris (strain 8004)</name>
    <dbReference type="NCBI Taxonomy" id="314565"/>
    <lineage>
        <taxon>Bacteria</taxon>
        <taxon>Pseudomonadati</taxon>
        <taxon>Pseudomonadota</taxon>
        <taxon>Gammaproteobacteria</taxon>
        <taxon>Lysobacterales</taxon>
        <taxon>Lysobacteraceae</taxon>
        <taxon>Xanthomonas</taxon>
    </lineage>
</organism>
<name>A0A0H2X9H6_XANC8</name>
<dbReference type="RefSeq" id="WP_011036500.1">
    <property type="nucleotide sequence ID" value="NC_007086.1"/>
</dbReference>